<name>A0ABM9GM69_9GAMM</name>
<comment type="similarity">
    <text evidence="1">Belongs to the bacterial solute-binding protein 3 family.</text>
</comment>
<reference evidence="5 6" key="1">
    <citation type="submission" date="2022-07" db="EMBL/GenBank/DDBJ databases">
        <authorList>
            <person name="Criscuolo A."/>
        </authorList>
    </citation>
    <scope>NUCLEOTIDE SEQUENCE [LARGE SCALE GENOMIC DNA]</scope>
    <source>
        <strain evidence="6">CIP 111951</strain>
    </source>
</reference>
<organism evidence="5 6">
    <name type="scientific">Pseudoalteromonas holothuriae</name>
    <dbReference type="NCBI Taxonomy" id="2963714"/>
    <lineage>
        <taxon>Bacteria</taxon>
        <taxon>Pseudomonadati</taxon>
        <taxon>Pseudomonadota</taxon>
        <taxon>Gammaproteobacteria</taxon>
        <taxon>Alteromonadales</taxon>
        <taxon>Pseudoalteromonadaceae</taxon>
        <taxon>Pseudoalteromonas</taxon>
    </lineage>
</organism>
<evidence type="ECO:0000256" key="1">
    <source>
        <dbReference type="ARBA" id="ARBA00010333"/>
    </source>
</evidence>
<dbReference type="Proteomes" id="UP001152485">
    <property type="component" value="Unassembled WGS sequence"/>
</dbReference>
<dbReference type="SMART" id="SM00062">
    <property type="entry name" value="PBPb"/>
    <property type="match status" value="1"/>
</dbReference>
<feature type="signal peptide" evidence="3">
    <location>
        <begin position="1"/>
        <end position="21"/>
    </location>
</feature>
<evidence type="ECO:0000313" key="5">
    <source>
        <dbReference type="EMBL" id="CAH9065416.1"/>
    </source>
</evidence>
<dbReference type="EMBL" id="CAMAPD010000019">
    <property type="protein sequence ID" value="CAH9065416.1"/>
    <property type="molecule type" value="Genomic_DNA"/>
</dbReference>
<accession>A0ABM9GM69</accession>
<evidence type="ECO:0000256" key="2">
    <source>
        <dbReference type="ARBA" id="ARBA00022729"/>
    </source>
</evidence>
<dbReference type="SUPFAM" id="SSF53850">
    <property type="entry name" value="Periplasmic binding protein-like II"/>
    <property type="match status" value="1"/>
</dbReference>
<feature type="domain" description="Solute-binding protein family 3/N-terminal" evidence="4">
    <location>
        <begin position="25"/>
        <end position="251"/>
    </location>
</feature>
<evidence type="ECO:0000313" key="6">
    <source>
        <dbReference type="Proteomes" id="UP001152485"/>
    </source>
</evidence>
<dbReference type="Gene3D" id="3.40.190.10">
    <property type="entry name" value="Periplasmic binding protein-like II"/>
    <property type="match status" value="2"/>
</dbReference>
<dbReference type="Pfam" id="PF00497">
    <property type="entry name" value="SBP_bac_3"/>
    <property type="match status" value="1"/>
</dbReference>
<evidence type="ECO:0000259" key="4">
    <source>
        <dbReference type="SMART" id="SM00062"/>
    </source>
</evidence>
<proteinExistence type="inferred from homology"/>
<sequence>MPRLLLVFCFLSFFASRDLYAGHQTIHVAIDHAPPYSSVSNDGESAGLILDLVRAAAGDKFQVRPVPCPMSRCLRMLEQGDVDVMGGLIKTAQRQNTMIFVEPPYMALSSSYVFYAKKGSNLSVSKFEDLYGKRIAVMRGAAFFERFDEDKKINKVDVTSEQVALELVLKERVDLAIAVEDTAEVAMKVLKQPISQLEKMEFRHTNVIYGYMVFSQHFSQTEAAEYITKTMQALAKNKLLDKLIAPYSLPPIPPELVQ</sequence>
<dbReference type="InterPro" id="IPR001638">
    <property type="entry name" value="Solute-binding_3/MltF_N"/>
</dbReference>
<feature type="chain" id="PRO_5046176028" description="Solute-binding protein family 3/N-terminal domain-containing protein" evidence="3">
    <location>
        <begin position="22"/>
        <end position="258"/>
    </location>
</feature>
<dbReference type="RefSeq" id="WP_261594647.1">
    <property type="nucleotide sequence ID" value="NZ_CAMAPD010000019.1"/>
</dbReference>
<dbReference type="PANTHER" id="PTHR35936:SF25">
    <property type="entry name" value="ABC TRANSPORTER SUBSTRATE-BINDING PROTEIN"/>
    <property type="match status" value="1"/>
</dbReference>
<comment type="caution">
    <text evidence="5">The sequence shown here is derived from an EMBL/GenBank/DDBJ whole genome shotgun (WGS) entry which is preliminary data.</text>
</comment>
<keyword evidence="2 3" id="KW-0732">Signal</keyword>
<dbReference type="PANTHER" id="PTHR35936">
    <property type="entry name" value="MEMBRANE-BOUND LYTIC MUREIN TRANSGLYCOSYLASE F"/>
    <property type="match status" value="1"/>
</dbReference>
<protein>
    <recommendedName>
        <fullName evidence="4">Solute-binding protein family 3/N-terminal domain-containing protein</fullName>
    </recommendedName>
</protein>
<evidence type="ECO:0000256" key="3">
    <source>
        <dbReference type="SAM" id="SignalP"/>
    </source>
</evidence>
<gene>
    <name evidence="5" type="ORF">PSECIP111951_03358</name>
</gene>